<evidence type="ECO:0000313" key="2">
    <source>
        <dbReference type="Proteomes" id="UP001241377"/>
    </source>
</evidence>
<gene>
    <name evidence="1" type="ORF">QFC19_009404</name>
</gene>
<organism evidence="1 2">
    <name type="scientific">Naganishia cerealis</name>
    <dbReference type="NCBI Taxonomy" id="610337"/>
    <lineage>
        <taxon>Eukaryota</taxon>
        <taxon>Fungi</taxon>
        <taxon>Dikarya</taxon>
        <taxon>Basidiomycota</taxon>
        <taxon>Agaricomycotina</taxon>
        <taxon>Tremellomycetes</taxon>
        <taxon>Filobasidiales</taxon>
        <taxon>Filobasidiaceae</taxon>
        <taxon>Naganishia</taxon>
    </lineage>
</organism>
<dbReference type="EMBL" id="JASBWR010000161">
    <property type="protein sequence ID" value="KAJ9090814.1"/>
    <property type="molecule type" value="Genomic_DNA"/>
</dbReference>
<proteinExistence type="predicted"/>
<sequence length="416" mass="48041">MLRLIGPHQALRAPRTVFRALLGVRYKPQVPDTRKNAPGPGEWKQLKQHIPGESTQSDGWKQRMPKFPLGKENVPTLLPRPGVPQVGPNMTFRQVLQILKRKKEPELIYEAEPHRLYFLACFCCGVMFTVYGIVLAEYAWFQANEDYEKNERELTGPVRKREWFISLVKYLGFGATMFVAAFAVAKFPTRLIRRMWYLPGPVEHVRFTAYPLVPGTATPVYTIPLANILRKHKSRVWTGRGFYGTADSSLFFFVLKEAPSGKNWIVDRKGFFWSDGRVFDFLFGKETIAEAEAGIPYDEQVGIVNREVEKKRKELRQKHGFFYKWKIQAQDMKSDANRAVGYIKNLQKIEKKDEAKGIEEEKRENNENRILCIYSVVQVPRISPQRVRHACGACGHRCHIRRIVLRLLQNTQTSAG</sequence>
<name>A0ACC2UV42_9TREE</name>
<dbReference type="Proteomes" id="UP001241377">
    <property type="component" value="Unassembled WGS sequence"/>
</dbReference>
<comment type="caution">
    <text evidence="1">The sequence shown here is derived from an EMBL/GenBank/DDBJ whole genome shotgun (WGS) entry which is preliminary data.</text>
</comment>
<accession>A0ACC2UV42</accession>
<keyword evidence="2" id="KW-1185">Reference proteome</keyword>
<evidence type="ECO:0000313" key="1">
    <source>
        <dbReference type="EMBL" id="KAJ9090814.1"/>
    </source>
</evidence>
<protein>
    <submittedName>
        <fullName evidence="1">Uncharacterized protein</fullName>
    </submittedName>
</protein>
<reference evidence="1" key="1">
    <citation type="submission" date="2023-04" db="EMBL/GenBank/DDBJ databases">
        <title>Draft Genome sequencing of Naganishia species isolated from polar environments using Oxford Nanopore Technology.</title>
        <authorList>
            <person name="Leo P."/>
            <person name="Venkateswaran K."/>
        </authorList>
    </citation>
    <scope>NUCLEOTIDE SEQUENCE</scope>
    <source>
        <strain evidence="1">MNA-CCFEE 5261</strain>
    </source>
</reference>